<dbReference type="GO" id="GO:0070006">
    <property type="term" value="F:metalloaminopeptidase activity"/>
    <property type="evidence" value="ECO:0007669"/>
    <property type="project" value="InterPro"/>
</dbReference>
<dbReference type="Pfam" id="PF00557">
    <property type="entry name" value="Peptidase_M24"/>
    <property type="match status" value="1"/>
</dbReference>
<keyword evidence="16" id="KW-1185">Reference proteome</keyword>
<keyword evidence="8" id="KW-0482">Metalloprotease</keyword>
<evidence type="ECO:0000256" key="12">
    <source>
        <dbReference type="ARBA" id="ARBA00081411"/>
    </source>
</evidence>
<protein>
    <recommendedName>
        <fullName evidence="10">Xaa-Pro aminopeptidase</fullName>
        <ecNumber evidence="4">3.4.11.9</ecNumber>
    </recommendedName>
    <alternativeName>
        <fullName evidence="11">Aminopeptidase P II</fullName>
    </alternativeName>
    <alternativeName>
        <fullName evidence="12">X-Pro aminopeptidase</fullName>
    </alternativeName>
</protein>
<dbReference type="Proteomes" id="UP000054262">
    <property type="component" value="Unassembled WGS sequence"/>
</dbReference>
<dbReference type="AlphaFoldDB" id="A0P7T6"/>
<evidence type="ECO:0000259" key="14">
    <source>
        <dbReference type="SMART" id="SM01011"/>
    </source>
</evidence>
<dbReference type="SUPFAM" id="SSF53092">
    <property type="entry name" value="Creatinase/prolidase N-terminal domain"/>
    <property type="match status" value="1"/>
</dbReference>
<dbReference type="Pfam" id="PF05195">
    <property type="entry name" value="AMP_N"/>
    <property type="match status" value="1"/>
</dbReference>
<dbReference type="OrthoDB" id="9806388at2"/>
<keyword evidence="6 13" id="KW-0479">Metal-binding</keyword>
<reference evidence="15 16" key="1">
    <citation type="submission" date="2006-11" db="EMBL/GenBank/DDBJ databases">
        <authorList>
            <person name="Giovannoni S."/>
            <person name="Vergin K."/>
            <person name="Ferriera S."/>
            <person name="Johnson J."/>
            <person name="Kravitz S."/>
            <person name="Beeson K."/>
            <person name="Sutton G."/>
            <person name="Rogers Y.-H."/>
            <person name="Friedman R."/>
            <person name="Frazier M."/>
            <person name="Venter J.C."/>
        </authorList>
    </citation>
    <scope>NUCLEOTIDE SEQUENCE [LARGE SCALE GENOMIC DNA]</scope>
    <source>
        <strain evidence="15 16">HTCC2181</strain>
    </source>
</reference>
<dbReference type="GO" id="GO:0030145">
    <property type="term" value="F:manganese ion binding"/>
    <property type="evidence" value="ECO:0007669"/>
    <property type="project" value="InterPro"/>
</dbReference>
<evidence type="ECO:0000256" key="7">
    <source>
        <dbReference type="ARBA" id="ARBA00022801"/>
    </source>
</evidence>
<comment type="catalytic activity">
    <reaction evidence="1">
        <text>Release of any N-terminal amino acid, including proline, that is linked to proline, even from a dipeptide or tripeptide.</text>
        <dbReference type="EC" id="3.4.11.9"/>
    </reaction>
</comment>
<name>A0P7T6_9PROT</name>
<comment type="caution">
    <text evidence="15">The sequence shown here is derived from an EMBL/GenBank/DDBJ whole genome shotgun (WGS) entry which is preliminary data.</text>
</comment>
<dbReference type="PANTHER" id="PTHR43226:SF4">
    <property type="entry name" value="XAA-PRO AMINOPEPTIDASE 3"/>
    <property type="match status" value="1"/>
</dbReference>
<dbReference type="EMBL" id="AAUX01000001">
    <property type="protein sequence ID" value="EAV47596.1"/>
    <property type="molecule type" value="Genomic_DNA"/>
</dbReference>
<keyword evidence="9" id="KW-0464">Manganese</keyword>
<dbReference type="SMART" id="SM01011">
    <property type="entry name" value="AMP_N"/>
    <property type="match status" value="1"/>
</dbReference>
<dbReference type="GO" id="GO:0006508">
    <property type="term" value="P:proteolysis"/>
    <property type="evidence" value="ECO:0007669"/>
    <property type="project" value="UniProtKB-KW"/>
</dbReference>
<dbReference type="Gene3D" id="3.40.350.10">
    <property type="entry name" value="Creatinase/prolidase N-terminal domain"/>
    <property type="match status" value="1"/>
</dbReference>
<evidence type="ECO:0000256" key="10">
    <source>
        <dbReference type="ARBA" id="ARBA00069363"/>
    </source>
</evidence>
<evidence type="ECO:0000256" key="13">
    <source>
        <dbReference type="RuleBase" id="RU000590"/>
    </source>
</evidence>
<evidence type="ECO:0000256" key="4">
    <source>
        <dbReference type="ARBA" id="ARBA00012574"/>
    </source>
</evidence>
<keyword evidence="5" id="KW-0645">Protease</keyword>
<evidence type="ECO:0000256" key="1">
    <source>
        <dbReference type="ARBA" id="ARBA00001424"/>
    </source>
</evidence>
<dbReference type="FunFam" id="3.90.230.10:FF:000002">
    <property type="entry name" value="Xaa-Pro aminopeptidase 3"/>
    <property type="match status" value="1"/>
</dbReference>
<dbReference type="EC" id="3.4.11.9" evidence="4"/>
<evidence type="ECO:0000256" key="5">
    <source>
        <dbReference type="ARBA" id="ARBA00022670"/>
    </source>
</evidence>
<proteinExistence type="inferred from homology"/>
<dbReference type="PROSITE" id="PS00491">
    <property type="entry name" value="PROLINE_PEPTIDASE"/>
    <property type="match status" value="1"/>
</dbReference>
<dbReference type="CDD" id="cd01087">
    <property type="entry name" value="Prolidase"/>
    <property type="match status" value="1"/>
</dbReference>
<accession>A0P7T6</accession>
<dbReference type="GO" id="GO:0005829">
    <property type="term" value="C:cytosol"/>
    <property type="evidence" value="ECO:0007669"/>
    <property type="project" value="TreeGrafter"/>
</dbReference>
<evidence type="ECO:0000256" key="6">
    <source>
        <dbReference type="ARBA" id="ARBA00022723"/>
    </source>
</evidence>
<dbReference type="Gene3D" id="3.90.230.10">
    <property type="entry name" value="Creatinase/methionine aminopeptidase superfamily"/>
    <property type="match status" value="1"/>
</dbReference>
<evidence type="ECO:0000256" key="8">
    <source>
        <dbReference type="ARBA" id="ARBA00023049"/>
    </source>
</evidence>
<evidence type="ECO:0000256" key="9">
    <source>
        <dbReference type="ARBA" id="ARBA00023211"/>
    </source>
</evidence>
<dbReference type="InterPro" id="IPR052433">
    <property type="entry name" value="X-Pro_dipept-like"/>
</dbReference>
<evidence type="ECO:0000256" key="3">
    <source>
        <dbReference type="ARBA" id="ARBA00008766"/>
    </source>
</evidence>
<dbReference type="SUPFAM" id="SSF55920">
    <property type="entry name" value="Creatinase/aminopeptidase"/>
    <property type="match status" value="1"/>
</dbReference>
<dbReference type="InterPro" id="IPR036005">
    <property type="entry name" value="Creatinase/aminopeptidase-like"/>
</dbReference>
<keyword evidence="7" id="KW-0378">Hydrolase</keyword>
<dbReference type="InterPro" id="IPR029149">
    <property type="entry name" value="Creatin/AminoP/Spt16_N"/>
</dbReference>
<dbReference type="InterPro" id="IPR007865">
    <property type="entry name" value="Aminopep_P_N"/>
</dbReference>
<dbReference type="MEROPS" id="M24.004"/>
<comment type="cofactor">
    <cofactor evidence="2">
        <name>Mn(2+)</name>
        <dbReference type="ChEBI" id="CHEBI:29035"/>
    </cofactor>
</comment>
<dbReference type="InterPro" id="IPR000994">
    <property type="entry name" value="Pept_M24"/>
</dbReference>
<feature type="domain" description="Aminopeptidase P N-terminal" evidence="14">
    <location>
        <begin position="1"/>
        <end position="133"/>
    </location>
</feature>
<organism evidence="15 16">
    <name type="scientific">Methylophilales bacterium HTCC2181</name>
    <dbReference type="NCBI Taxonomy" id="383631"/>
    <lineage>
        <taxon>Bacteria</taxon>
        <taxon>Pseudomonadati</taxon>
        <taxon>Pseudomonadota</taxon>
        <taxon>Betaproteobacteria</taxon>
        <taxon>Nitrosomonadales</taxon>
        <taxon>OM43 clade</taxon>
    </lineage>
</organism>
<evidence type="ECO:0000256" key="11">
    <source>
        <dbReference type="ARBA" id="ARBA00075356"/>
    </source>
</evidence>
<sequence>MSTDQCISRRKALQSKIIDGVAILFNAKEVTRNSDCHFKFRPDSYFHYFSYFPEPEAVIFILAGDKPRSIIFCRPKNPELETWEGFRFGPDEAKEQYGFDEAYSIEKINEIAPKIIAQFKSVYTPADADQNSQSQIQSWININKKQKRAGVRTPEMMVNLSHIADAMRVVKSESELDVMQKSANIAAKAHTIAMQKTKPGLYEYQIEGEILNQFMQLGAKEPSYQSIVAGGINACTLHYSANNSKLVDGDLLLIDAGCELEFYASDITRTYPINGRFSSAQKTIYELVLASQKASILEVKPGNSFNKPHETALNILIQGMVDLGLCKGSVDEVLEKKLYRDFFMHRTSHWLGLDVHDVGNYVDNNENSVLLEKGNVLTIEPGCYIKPSETTPKEFWGIGIRIEDDVEVTNQGNKVLSIEAPKEINEIESLVGSFF</sequence>
<evidence type="ECO:0000313" key="16">
    <source>
        <dbReference type="Proteomes" id="UP000054262"/>
    </source>
</evidence>
<evidence type="ECO:0000256" key="2">
    <source>
        <dbReference type="ARBA" id="ARBA00001936"/>
    </source>
</evidence>
<gene>
    <name evidence="15" type="ORF">MB2181_05945</name>
</gene>
<comment type="similarity">
    <text evidence="3 13">Belongs to the peptidase M24B family.</text>
</comment>
<dbReference type="PANTHER" id="PTHR43226">
    <property type="entry name" value="XAA-PRO AMINOPEPTIDASE 3"/>
    <property type="match status" value="1"/>
</dbReference>
<dbReference type="InterPro" id="IPR001131">
    <property type="entry name" value="Peptidase_M24B_aminopep-P_CS"/>
</dbReference>
<evidence type="ECO:0000313" key="15">
    <source>
        <dbReference type="EMBL" id="EAV47596.1"/>
    </source>
</evidence>